<dbReference type="EMBL" id="FOHV01000040">
    <property type="protein sequence ID" value="SET56420.1"/>
    <property type="molecule type" value="Genomic_DNA"/>
</dbReference>
<reference evidence="2" key="1">
    <citation type="submission" date="2016-10" db="EMBL/GenBank/DDBJ databases">
        <authorList>
            <person name="Varghese N."/>
            <person name="Submissions S."/>
        </authorList>
    </citation>
    <scope>NUCLEOTIDE SEQUENCE [LARGE SCALE GENOMIC DNA]</scope>
    <source>
        <strain evidence="2">DSM 18579</strain>
    </source>
</reference>
<dbReference type="OrthoDB" id="8001376at2"/>
<evidence type="ECO:0008006" key="3">
    <source>
        <dbReference type="Google" id="ProtNLM"/>
    </source>
</evidence>
<evidence type="ECO:0000313" key="1">
    <source>
        <dbReference type="EMBL" id="SET56420.1"/>
    </source>
</evidence>
<sequence>MPYKQGIPTRYNVARIIRMIKPESLNNLLITWANAYSKKSNVAHSDEKINRIRSVFAIDGKEIKGVKAPIGRLTFML</sequence>
<protein>
    <recommendedName>
        <fullName evidence="3">Transposase</fullName>
    </recommendedName>
</protein>
<accession>A0A1I0FE19</accession>
<dbReference type="RefSeq" id="WP_093322256.1">
    <property type="nucleotide sequence ID" value="NZ_FOHV01000040.1"/>
</dbReference>
<proteinExistence type="predicted"/>
<organism evidence="1 2">
    <name type="scientific">Thorsellia anophelis DSM 18579</name>
    <dbReference type="NCBI Taxonomy" id="1123402"/>
    <lineage>
        <taxon>Bacteria</taxon>
        <taxon>Pseudomonadati</taxon>
        <taxon>Pseudomonadota</taxon>
        <taxon>Gammaproteobacteria</taxon>
        <taxon>Enterobacterales</taxon>
        <taxon>Thorselliaceae</taxon>
        <taxon>Thorsellia</taxon>
    </lineage>
</organism>
<keyword evidence="2" id="KW-1185">Reference proteome</keyword>
<dbReference type="AlphaFoldDB" id="A0A1I0FE19"/>
<name>A0A1I0FE19_9GAMM</name>
<dbReference type="Proteomes" id="UP000242642">
    <property type="component" value="Unassembled WGS sequence"/>
</dbReference>
<gene>
    <name evidence="1" type="ORF">SAMN02583745_02732</name>
</gene>
<dbReference type="STRING" id="1123402.SAMN02583745_02732"/>
<evidence type="ECO:0000313" key="2">
    <source>
        <dbReference type="Proteomes" id="UP000242642"/>
    </source>
</evidence>